<dbReference type="EMBL" id="ML978067">
    <property type="protein sequence ID" value="KAF2018547.1"/>
    <property type="molecule type" value="Genomic_DNA"/>
</dbReference>
<feature type="transmembrane region" description="Helical" evidence="1">
    <location>
        <begin position="164"/>
        <end position="184"/>
    </location>
</feature>
<dbReference type="OrthoDB" id="3540210at2759"/>
<sequence length="784" mass="88314">MSAQLQSGIHSHDAYVGFWTNWSSGKIQGATVTLTRRNGGLLVAFLALFVATAGRSFWRIICFMLHCFLSKPSSPQDGLYHQRQALLRNNEAALSAAWQLLEMMVVWKKSFRSPMSATRCQNRMLVPIQFRTNVIRHGICKKRFPRDLGFNDYSKAADKVYRRLLPITAAAITISVCFTIAGIFSSNVTTNDGNEILLTGRNCGILDLDTILNNITLLDAARSQDARRAQGFFDYVRTCYGEGNTAGTDRCRFYVKPRLALQVDSNAPCPFTNEICHSTTGNLRLDTGYINIHEDLGINAPPKDRFSLRIVHQCAPLKADGYTTIETEIDRNNSNVPVNFTRVYYGSWNNMNFPEYKNYTFQKGMPYTRTMSKYSLGLDSDYELGFVEAYQNNSLNRAIRFEPIPQLLVPNADLALYFLSAPYVVFQNKVDDPWFSAHGEGPMTRNLATGKVVARYFTKDAMISTVGCTTQQQICNPNTGKSIQPRCEELRGEYMNYQQSTSKLWDTDSQRETFEWVYSIFKRSRLTMINLVQFAGPTALAARHSLFSGNQGVLPSNQWQIEMENIVSASLASLQDVFADASEGPPTAKLHDAWRRPESNNTAAKRACQNQKLISTKFFSFSVLGLSLILSLGAIFIILEFCLEPVIGQLHKSTYSRPRDIEPAENIQNSSNPADKEFKNRTRQIETLHAERRVTDLSRASTQISLYDTMKAARHMEWNSNSTFQLQRLAHDGIGCGTWERTSSNVPVTRPNQTLAMIGIRGPSGRHLCLVSPDKIEIGEEIKK</sequence>
<keyword evidence="1" id="KW-0472">Membrane</keyword>
<dbReference type="GeneID" id="54290305"/>
<gene>
    <name evidence="2" type="ORF">BU24DRAFT_475616</name>
</gene>
<feature type="transmembrane region" description="Helical" evidence="1">
    <location>
        <begin position="39"/>
        <end position="58"/>
    </location>
</feature>
<protein>
    <submittedName>
        <fullName evidence="2">Uncharacterized protein</fullName>
    </submittedName>
</protein>
<evidence type="ECO:0000313" key="2">
    <source>
        <dbReference type="EMBL" id="KAF2018547.1"/>
    </source>
</evidence>
<dbReference type="RefSeq" id="XP_033386886.1">
    <property type="nucleotide sequence ID" value="XM_033532908.1"/>
</dbReference>
<dbReference type="Proteomes" id="UP000799778">
    <property type="component" value="Unassembled WGS sequence"/>
</dbReference>
<feature type="transmembrane region" description="Helical" evidence="1">
    <location>
        <begin position="618"/>
        <end position="643"/>
    </location>
</feature>
<evidence type="ECO:0000313" key="3">
    <source>
        <dbReference type="Proteomes" id="UP000799778"/>
    </source>
</evidence>
<reference evidence="2" key="1">
    <citation type="journal article" date="2020" name="Stud. Mycol.">
        <title>101 Dothideomycetes genomes: a test case for predicting lifestyles and emergence of pathogens.</title>
        <authorList>
            <person name="Haridas S."/>
            <person name="Albert R."/>
            <person name="Binder M."/>
            <person name="Bloem J."/>
            <person name="Labutti K."/>
            <person name="Salamov A."/>
            <person name="Andreopoulos B."/>
            <person name="Baker S."/>
            <person name="Barry K."/>
            <person name="Bills G."/>
            <person name="Bluhm B."/>
            <person name="Cannon C."/>
            <person name="Castanera R."/>
            <person name="Culley D."/>
            <person name="Daum C."/>
            <person name="Ezra D."/>
            <person name="Gonzalez J."/>
            <person name="Henrissat B."/>
            <person name="Kuo A."/>
            <person name="Liang C."/>
            <person name="Lipzen A."/>
            <person name="Lutzoni F."/>
            <person name="Magnuson J."/>
            <person name="Mondo S."/>
            <person name="Nolan M."/>
            <person name="Ohm R."/>
            <person name="Pangilinan J."/>
            <person name="Park H.-J."/>
            <person name="Ramirez L."/>
            <person name="Alfaro M."/>
            <person name="Sun H."/>
            <person name="Tritt A."/>
            <person name="Yoshinaga Y."/>
            <person name="Zwiers L.-H."/>
            <person name="Turgeon B."/>
            <person name="Goodwin S."/>
            <person name="Spatafora J."/>
            <person name="Crous P."/>
            <person name="Grigoriev I."/>
        </authorList>
    </citation>
    <scope>NUCLEOTIDE SEQUENCE</scope>
    <source>
        <strain evidence="2">CBS 175.79</strain>
    </source>
</reference>
<evidence type="ECO:0000256" key="1">
    <source>
        <dbReference type="SAM" id="Phobius"/>
    </source>
</evidence>
<dbReference type="AlphaFoldDB" id="A0A6A5Y0D9"/>
<keyword evidence="1" id="KW-0812">Transmembrane</keyword>
<keyword evidence="1" id="KW-1133">Transmembrane helix</keyword>
<keyword evidence="3" id="KW-1185">Reference proteome</keyword>
<organism evidence="2 3">
    <name type="scientific">Aaosphaeria arxii CBS 175.79</name>
    <dbReference type="NCBI Taxonomy" id="1450172"/>
    <lineage>
        <taxon>Eukaryota</taxon>
        <taxon>Fungi</taxon>
        <taxon>Dikarya</taxon>
        <taxon>Ascomycota</taxon>
        <taxon>Pezizomycotina</taxon>
        <taxon>Dothideomycetes</taxon>
        <taxon>Pleosporomycetidae</taxon>
        <taxon>Pleosporales</taxon>
        <taxon>Pleosporales incertae sedis</taxon>
        <taxon>Aaosphaeria</taxon>
    </lineage>
</organism>
<proteinExistence type="predicted"/>
<accession>A0A6A5Y0D9</accession>
<name>A0A6A5Y0D9_9PLEO</name>